<sequence length="95" mass="11338">MEQPRTEKNIEESVEILYGRGNIQQRVSEGMLKRWWTLWGYPLIMFVLIMVGLIGALVEDGWWDLFFCLLLIFPLYKICHHYYGTQNNKKGDRIN</sequence>
<dbReference type="EMBL" id="FNQY01000020">
    <property type="protein sequence ID" value="SEA46414.1"/>
    <property type="molecule type" value="Genomic_DNA"/>
</dbReference>
<reference evidence="2 3" key="1">
    <citation type="submission" date="2016-10" db="EMBL/GenBank/DDBJ databases">
        <authorList>
            <person name="de Groot N.N."/>
        </authorList>
    </citation>
    <scope>NUCLEOTIDE SEQUENCE [LARGE SCALE GENOMIC DNA]</scope>
    <source>
        <strain evidence="2 3">Vu-144</strain>
    </source>
</reference>
<keyword evidence="1" id="KW-0472">Membrane</keyword>
<accession>A0A1H4BEE3</accession>
<name>A0A1H4BEE3_9BACT</name>
<organism evidence="2 3">
    <name type="scientific">Arachidicoccus rhizosphaerae</name>
    <dbReference type="NCBI Taxonomy" id="551991"/>
    <lineage>
        <taxon>Bacteria</taxon>
        <taxon>Pseudomonadati</taxon>
        <taxon>Bacteroidota</taxon>
        <taxon>Chitinophagia</taxon>
        <taxon>Chitinophagales</taxon>
        <taxon>Chitinophagaceae</taxon>
        <taxon>Arachidicoccus</taxon>
    </lineage>
</organism>
<dbReference type="STRING" id="551991.SAMN05192529_12038"/>
<evidence type="ECO:0000313" key="3">
    <source>
        <dbReference type="Proteomes" id="UP000199041"/>
    </source>
</evidence>
<feature type="transmembrane region" description="Helical" evidence="1">
    <location>
        <begin position="62"/>
        <end position="83"/>
    </location>
</feature>
<feature type="transmembrane region" description="Helical" evidence="1">
    <location>
        <begin position="35"/>
        <end position="56"/>
    </location>
</feature>
<dbReference type="OrthoDB" id="8969205at2"/>
<dbReference type="RefSeq" id="WP_091400055.1">
    <property type="nucleotide sequence ID" value="NZ_FNQY01000020.1"/>
</dbReference>
<dbReference type="AlphaFoldDB" id="A0A1H4BEE3"/>
<evidence type="ECO:0000256" key="1">
    <source>
        <dbReference type="SAM" id="Phobius"/>
    </source>
</evidence>
<gene>
    <name evidence="2" type="ORF">SAMN05192529_12038</name>
</gene>
<protein>
    <submittedName>
        <fullName evidence="2">Uncharacterized protein</fullName>
    </submittedName>
</protein>
<dbReference type="Proteomes" id="UP000199041">
    <property type="component" value="Unassembled WGS sequence"/>
</dbReference>
<evidence type="ECO:0000313" key="2">
    <source>
        <dbReference type="EMBL" id="SEA46414.1"/>
    </source>
</evidence>
<keyword evidence="1" id="KW-1133">Transmembrane helix</keyword>
<keyword evidence="3" id="KW-1185">Reference proteome</keyword>
<keyword evidence="1" id="KW-0812">Transmembrane</keyword>
<proteinExistence type="predicted"/>